<gene>
    <name evidence="1" type="ORF">LCGC14_1790050</name>
</gene>
<comment type="caution">
    <text evidence="1">The sequence shown here is derived from an EMBL/GenBank/DDBJ whole genome shotgun (WGS) entry which is preliminary data.</text>
</comment>
<reference evidence="1" key="1">
    <citation type="journal article" date="2015" name="Nature">
        <title>Complex archaea that bridge the gap between prokaryotes and eukaryotes.</title>
        <authorList>
            <person name="Spang A."/>
            <person name="Saw J.H."/>
            <person name="Jorgensen S.L."/>
            <person name="Zaremba-Niedzwiedzka K."/>
            <person name="Martijn J."/>
            <person name="Lind A.E."/>
            <person name="van Eijk R."/>
            <person name="Schleper C."/>
            <person name="Guy L."/>
            <person name="Ettema T.J."/>
        </authorList>
    </citation>
    <scope>NUCLEOTIDE SEQUENCE</scope>
</reference>
<proteinExistence type="predicted"/>
<accession>A0A0F9J7P8</accession>
<dbReference type="EMBL" id="LAZR01017077">
    <property type="protein sequence ID" value="KKM01881.1"/>
    <property type="molecule type" value="Genomic_DNA"/>
</dbReference>
<organism evidence="1">
    <name type="scientific">marine sediment metagenome</name>
    <dbReference type="NCBI Taxonomy" id="412755"/>
    <lineage>
        <taxon>unclassified sequences</taxon>
        <taxon>metagenomes</taxon>
        <taxon>ecological metagenomes</taxon>
    </lineage>
</organism>
<dbReference type="AlphaFoldDB" id="A0A0F9J7P8"/>
<sequence length="259" mass="27220">MAIPMRLNTSGNIIIGVFIESTDGYTPATGLTSADMTINFTLMGATASGNMSTWTHTTGQLISTELAGGYYVFGLSSNPVSKVGRVRIDILGSSCIPFCEEIQVLPANIYDAIIAASGTDYLLVDALQMAGVAVTTDAGDNFDNFFFDNDAVSTVRISELKDFSTFTTALTVLANMVQMSSQALTTEAGANLNYFFDNNSVVSTERVGDLPTTVDLVTTASNINIGGIGGATVATGSAQLGVNVVSIEPCDNVRCRRQL</sequence>
<name>A0A0F9J7P8_9ZZZZ</name>
<evidence type="ECO:0000313" key="1">
    <source>
        <dbReference type="EMBL" id="KKM01881.1"/>
    </source>
</evidence>
<protein>
    <submittedName>
        <fullName evidence="1">Uncharacterized protein</fullName>
    </submittedName>
</protein>